<dbReference type="Proteomes" id="UP000035681">
    <property type="component" value="Unplaced"/>
</dbReference>
<name>A0A0K0DXF5_STRER</name>
<evidence type="ECO:0000313" key="1">
    <source>
        <dbReference type="Proteomes" id="UP000035681"/>
    </source>
</evidence>
<dbReference type="PANTHER" id="PTHR16469">
    <property type="entry name" value="UBIQUITIN-ASSOCIATED AND SH3 DOMAIN-CONTAINING BA-RELATED"/>
    <property type="match status" value="1"/>
</dbReference>
<dbReference type="InterPro" id="IPR051710">
    <property type="entry name" value="Phosphatase_SH3-domain"/>
</dbReference>
<evidence type="ECO:0000313" key="2">
    <source>
        <dbReference type="WBParaSite" id="SSTP_0000192000.1"/>
    </source>
</evidence>
<dbReference type="InterPro" id="IPR029033">
    <property type="entry name" value="His_PPase_superfam"/>
</dbReference>
<dbReference type="AlphaFoldDB" id="A0A0K0DXF5"/>
<evidence type="ECO:0000313" key="3">
    <source>
        <dbReference type="WBParaSite" id="TCONS_00010820.p1"/>
    </source>
</evidence>
<dbReference type="PANTHER" id="PTHR16469:SF27">
    <property type="entry name" value="UBIQUITIN-ASSOCIATED AND SH3 DOMAIN-CONTAINING BA-RELATED"/>
    <property type="match status" value="1"/>
</dbReference>
<sequence>MPRRIYCVRHCQREDNINSNWQKIYPDFKSDNSPLSNKGRKNQGPALEKKFRNIDLDHVFSSPMDRTCETTTILLGDKKNKINIEPGLIECLTMCLDPPGCWTIDKLKEKYNKIDLSYQPIITEYPKFETGWNDEVCRSRMKTTIEGILQKCSGVNDQILLVSHASPMAGIHDVLGGHWNYPCQGSVSIYDEISNGSGTFVCSKFNDTSHLKMEIWTK</sequence>
<keyword evidence="1" id="KW-1185">Reference proteome</keyword>
<dbReference type="WBParaSite" id="TCONS_00010820.p1">
    <property type="protein sequence ID" value="TCONS_00010820.p1"/>
    <property type="gene ID" value="XLOC_004500"/>
</dbReference>
<dbReference type="Gene3D" id="3.40.50.1240">
    <property type="entry name" value="Phosphoglycerate mutase-like"/>
    <property type="match status" value="1"/>
</dbReference>
<dbReference type="InterPro" id="IPR013078">
    <property type="entry name" value="His_Pase_superF_clade-1"/>
</dbReference>
<organism evidence="2">
    <name type="scientific">Strongyloides stercoralis</name>
    <name type="common">Threadworm</name>
    <dbReference type="NCBI Taxonomy" id="6248"/>
    <lineage>
        <taxon>Eukaryota</taxon>
        <taxon>Metazoa</taxon>
        <taxon>Ecdysozoa</taxon>
        <taxon>Nematoda</taxon>
        <taxon>Chromadorea</taxon>
        <taxon>Rhabditida</taxon>
        <taxon>Tylenchina</taxon>
        <taxon>Panagrolaimomorpha</taxon>
        <taxon>Strongyloidoidea</taxon>
        <taxon>Strongyloididae</taxon>
        <taxon>Strongyloides</taxon>
    </lineage>
</organism>
<reference evidence="2" key="1">
    <citation type="submission" date="2015-08" db="UniProtKB">
        <authorList>
            <consortium name="WormBaseParasite"/>
        </authorList>
    </citation>
    <scope>IDENTIFICATION</scope>
</reference>
<dbReference type="STRING" id="6248.A0A0K0DXF5"/>
<dbReference type="CDD" id="cd07067">
    <property type="entry name" value="HP_PGM_like"/>
    <property type="match status" value="1"/>
</dbReference>
<accession>A0A0K0DXF5</accession>
<dbReference type="GO" id="GO:0016791">
    <property type="term" value="F:phosphatase activity"/>
    <property type="evidence" value="ECO:0007669"/>
    <property type="project" value="UniProtKB-ARBA"/>
</dbReference>
<dbReference type="SUPFAM" id="SSF53254">
    <property type="entry name" value="Phosphoglycerate mutase-like"/>
    <property type="match status" value="1"/>
</dbReference>
<protein>
    <submittedName>
        <fullName evidence="2 3">Phosphoglycerate mutase family protein</fullName>
    </submittedName>
</protein>
<dbReference type="Pfam" id="PF00300">
    <property type="entry name" value="His_Phos_1"/>
    <property type="match status" value="1"/>
</dbReference>
<proteinExistence type="predicted"/>
<dbReference type="WBParaSite" id="SSTP_0000192000.1">
    <property type="protein sequence ID" value="SSTP_0000192000.1"/>
    <property type="gene ID" value="SSTP_0000192000"/>
</dbReference>